<dbReference type="PRINTS" id="PR00348">
    <property type="entry name" value="UBIQUITIN"/>
</dbReference>
<dbReference type="InterPro" id="IPR050158">
    <property type="entry name" value="Ubiquitin_ubiquitin-like"/>
</dbReference>
<evidence type="ECO:0000313" key="2">
    <source>
        <dbReference type="EMBL" id="EST41415.1"/>
    </source>
</evidence>
<dbReference type="Gene3D" id="3.10.20.90">
    <property type="entry name" value="Phosphatidylinositol 3-kinase Catalytic Subunit, Chain A, domain 1"/>
    <property type="match status" value="1"/>
</dbReference>
<dbReference type="InterPro" id="IPR019956">
    <property type="entry name" value="Ubiquitin_dom"/>
</dbReference>
<dbReference type="EMBL" id="AUWU02000006">
    <property type="protein sequence ID" value="KAH0572351.1"/>
    <property type="molecule type" value="Genomic_DNA"/>
</dbReference>
<evidence type="ECO:0000313" key="4">
    <source>
        <dbReference type="Proteomes" id="UP000018208"/>
    </source>
</evidence>
<reference evidence="2 3" key="1">
    <citation type="journal article" date="2014" name="PLoS Genet.">
        <title>The Genome of Spironucleus salmonicida Highlights a Fish Pathogen Adapted to Fluctuating Environments.</title>
        <authorList>
            <person name="Xu F."/>
            <person name="Jerlstrom-Hultqvist J."/>
            <person name="Einarsson E."/>
            <person name="Astvaldsson A."/>
            <person name="Svard S.G."/>
            <person name="Andersson J.O."/>
        </authorList>
    </citation>
    <scope>NUCLEOTIDE SEQUENCE</scope>
    <source>
        <strain evidence="3">ATCC 50377</strain>
    </source>
</reference>
<dbReference type="Pfam" id="PF00240">
    <property type="entry name" value="ubiquitin"/>
    <property type="match status" value="1"/>
</dbReference>
<name>V6LAD8_9EUKA</name>
<dbReference type="Proteomes" id="UP000018208">
    <property type="component" value="Unassembled WGS sequence"/>
</dbReference>
<dbReference type="PANTHER" id="PTHR10666">
    <property type="entry name" value="UBIQUITIN"/>
    <property type="match status" value="1"/>
</dbReference>
<accession>V6LAD8</accession>
<dbReference type="PROSITE" id="PS50053">
    <property type="entry name" value="UBIQUITIN_2"/>
    <property type="match status" value="1"/>
</dbReference>
<keyword evidence="4" id="KW-1185">Reference proteome</keyword>
<proteinExistence type="predicted"/>
<dbReference type="VEuPathDB" id="GiardiaDB:SS50377_26561"/>
<dbReference type="InterPro" id="IPR029071">
    <property type="entry name" value="Ubiquitin-like_domsf"/>
</dbReference>
<dbReference type="SUPFAM" id="SSF54236">
    <property type="entry name" value="Ubiquitin-like"/>
    <property type="match status" value="1"/>
</dbReference>
<feature type="domain" description="Ubiquitin-like" evidence="1">
    <location>
        <begin position="1"/>
        <end position="76"/>
    </location>
</feature>
<organism evidence="2">
    <name type="scientific">Spironucleus salmonicida</name>
    <dbReference type="NCBI Taxonomy" id="348837"/>
    <lineage>
        <taxon>Eukaryota</taxon>
        <taxon>Metamonada</taxon>
        <taxon>Diplomonadida</taxon>
        <taxon>Hexamitidae</taxon>
        <taxon>Hexamitinae</taxon>
        <taxon>Spironucleus</taxon>
    </lineage>
</organism>
<sequence length="76" mass="8423">MIIKIQLNTGHIINVDIDIKDTVVQIKEKIFKQEGLHPAQQKLIHSGQLLQGSKTAEELQLRAGTTLQLVVNLRGG</sequence>
<gene>
    <name evidence="2" type="ORF">SS50377_19132</name>
    <name evidence="3" type="ORF">SS50377_26561</name>
</gene>
<evidence type="ECO:0000259" key="1">
    <source>
        <dbReference type="PROSITE" id="PS50053"/>
    </source>
</evidence>
<dbReference type="AlphaFoldDB" id="V6LAD8"/>
<dbReference type="SMART" id="SM00213">
    <property type="entry name" value="UBQ"/>
    <property type="match status" value="1"/>
</dbReference>
<dbReference type="InterPro" id="IPR000626">
    <property type="entry name" value="Ubiquitin-like_dom"/>
</dbReference>
<reference evidence="3" key="2">
    <citation type="submission" date="2020-12" db="EMBL/GenBank/DDBJ databases">
        <title>New Spironucleus salmonicida genome in near-complete chromosomes.</title>
        <authorList>
            <person name="Xu F."/>
            <person name="Kurt Z."/>
            <person name="Jimenez-Gonzalez A."/>
            <person name="Astvaldsson A."/>
            <person name="Andersson J.O."/>
            <person name="Svard S.G."/>
        </authorList>
    </citation>
    <scope>NUCLEOTIDE SEQUENCE</scope>
    <source>
        <strain evidence="3">ATCC 50377</strain>
    </source>
</reference>
<dbReference type="OrthoDB" id="419317at2759"/>
<protein>
    <submittedName>
        <fullName evidence="2">Ubiquitin</fullName>
    </submittedName>
</protein>
<evidence type="ECO:0000313" key="3">
    <source>
        <dbReference type="EMBL" id="KAH0572351.1"/>
    </source>
</evidence>
<dbReference type="EMBL" id="KI546170">
    <property type="protein sequence ID" value="EST41415.1"/>
    <property type="molecule type" value="Genomic_DNA"/>
</dbReference>